<dbReference type="Gene3D" id="3.40.50.620">
    <property type="entry name" value="HUPs"/>
    <property type="match status" value="1"/>
</dbReference>
<dbReference type="AlphaFoldDB" id="A0A420DLM0"/>
<dbReference type="Proteomes" id="UP000284892">
    <property type="component" value="Unassembled WGS sequence"/>
</dbReference>
<dbReference type="GO" id="GO:0005737">
    <property type="term" value="C:cytoplasm"/>
    <property type="evidence" value="ECO:0007669"/>
    <property type="project" value="UniProtKB-SubCell"/>
</dbReference>
<dbReference type="EMBL" id="RAQJ01000002">
    <property type="protein sequence ID" value="RKE95142.1"/>
    <property type="molecule type" value="Genomic_DNA"/>
</dbReference>
<dbReference type="EC" id="6.3.4.19" evidence="8"/>
<evidence type="ECO:0000313" key="10">
    <source>
        <dbReference type="EMBL" id="RKE95142.1"/>
    </source>
</evidence>
<comment type="similarity">
    <text evidence="8">Belongs to the tRNA(Ile)-lysidine synthase family.</text>
</comment>
<dbReference type="NCBIfam" id="TIGR02432">
    <property type="entry name" value="lysidine_TilS_N"/>
    <property type="match status" value="1"/>
</dbReference>
<evidence type="ECO:0000256" key="6">
    <source>
        <dbReference type="ARBA" id="ARBA00022840"/>
    </source>
</evidence>
<dbReference type="InterPro" id="IPR012094">
    <property type="entry name" value="tRNA_Ile_lys_synt"/>
</dbReference>
<evidence type="ECO:0000256" key="5">
    <source>
        <dbReference type="ARBA" id="ARBA00022741"/>
    </source>
</evidence>
<dbReference type="GO" id="GO:0006400">
    <property type="term" value="P:tRNA modification"/>
    <property type="evidence" value="ECO:0007669"/>
    <property type="project" value="UniProtKB-UniRule"/>
</dbReference>
<comment type="caution">
    <text evidence="10">The sequence shown here is derived from an EMBL/GenBank/DDBJ whole genome shotgun (WGS) entry which is preliminary data.</text>
</comment>
<evidence type="ECO:0000313" key="11">
    <source>
        <dbReference type="Proteomes" id="UP000284892"/>
    </source>
</evidence>
<keyword evidence="6 8" id="KW-0067">ATP-binding</keyword>
<feature type="binding site" evidence="8">
    <location>
        <begin position="26"/>
        <end position="31"/>
    </location>
    <ligand>
        <name>ATP</name>
        <dbReference type="ChEBI" id="CHEBI:30616"/>
    </ligand>
</feature>
<dbReference type="GO" id="GO:0005524">
    <property type="term" value="F:ATP binding"/>
    <property type="evidence" value="ECO:0007669"/>
    <property type="project" value="UniProtKB-UniRule"/>
</dbReference>
<name>A0A420DLM0_9FLAO</name>
<organism evidence="10 11">
    <name type="scientific">Ichthyenterobacterium magnum</name>
    <dbReference type="NCBI Taxonomy" id="1230530"/>
    <lineage>
        <taxon>Bacteria</taxon>
        <taxon>Pseudomonadati</taxon>
        <taxon>Bacteroidota</taxon>
        <taxon>Flavobacteriia</taxon>
        <taxon>Flavobacteriales</taxon>
        <taxon>Flavobacteriaceae</taxon>
        <taxon>Ichthyenterobacterium</taxon>
    </lineage>
</organism>
<evidence type="ECO:0000256" key="4">
    <source>
        <dbReference type="ARBA" id="ARBA00022694"/>
    </source>
</evidence>
<comment type="subcellular location">
    <subcellularLocation>
        <location evidence="1 8">Cytoplasm</location>
    </subcellularLocation>
</comment>
<evidence type="ECO:0000256" key="8">
    <source>
        <dbReference type="HAMAP-Rule" id="MF_01161"/>
    </source>
</evidence>
<dbReference type="RefSeq" id="WP_120200470.1">
    <property type="nucleotide sequence ID" value="NZ_RAQJ01000002.1"/>
</dbReference>
<reference evidence="10 11" key="1">
    <citation type="submission" date="2018-09" db="EMBL/GenBank/DDBJ databases">
        <title>Genomic Encyclopedia of Archaeal and Bacterial Type Strains, Phase II (KMG-II): from individual species to whole genera.</title>
        <authorList>
            <person name="Goeker M."/>
        </authorList>
    </citation>
    <scope>NUCLEOTIDE SEQUENCE [LARGE SCALE GENOMIC DNA]</scope>
    <source>
        <strain evidence="10 11">DSM 26283</strain>
    </source>
</reference>
<keyword evidence="2 8" id="KW-0963">Cytoplasm</keyword>
<dbReference type="HAMAP" id="MF_01161">
    <property type="entry name" value="tRNA_Ile_lys_synt"/>
    <property type="match status" value="1"/>
</dbReference>
<comment type="catalytic activity">
    <reaction evidence="7 8">
        <text>cytidine(34) in tRNA(Ile2) + L-lysine + ATP = lysidine(34) in tRNA(Ile2) + AMP + diphosphate + H(+)</text>
        <dbReference type="Rhea" id="RHEA:43744"/>
        <dbReference type="Rhea" id="RHEA-COMP:10625"/>
        <dbReference type="Rhea" id="RHEA-COMP:10670"/>
        <dbReference type="ChEBI" id="CHEBI:15378"/>
        <dbReference type="ChEBI" id="CHEBI:30616"/>
        <dbReference type="ChEBI" id="CHEBI:32551"/>
        <dbReference type="ChEBI" id="CHEBI:33019"/>
        <dbReference type="ChEBI" id="CHEBI:82748"/>
        <dbReference type="ChEBI" id="CHEBI:83665"/>
        <dbReference type="ChEBI" id="CHEBI:456215"/>
        <dbReference type="EC" id="6.3.4.19"/>
    </reaction>
</comment>
<gene>
    <name evidence="8" type="primary">tilS</name>
    <name evidence="10" type="ORF">BXY80_1327</name>
</gene>
<feature type="domain" description="Lysidine-tRNA(Ile) synthetase C-terminal" evidence="9">
    <location>
        <begin position="369"/>
        <end position="441"/>
    </location>
</feature>
<dbReference type="NCBIfam" id="TIGR02433">
    <property type="entry name" value="lysidine_TilS_C"/>
    <property type="match status" value="1"/>
</dbReference>
<proteinExistence type="inferred from homology"/>
<accession>A0A420DLM0</accession>
<dbReference type="SUPFAM" id="SSF56037">
    <property type="entry name" value="PheT/TilS domain"/>
    <property type="match status" value="1"/>
</dbReference>
<protein>
    <recommendedName>
        <fullName evidence="8">tRNA(Ile)-lysidine synthase</fullName>
        <ecNumber evidence="8">6.3.4.19</ecNumber>
    </recommendedName>
    <alternativeName>
        <fullName evidence="8">tRNA(Ile)-2-lysyl-cytidine synthase</fullName>
    </alternativeName>
    <alternativeName>
        <fullName evidence="8">tRNA(Ile)-lysidine synthetase</fullName>
    </alternativeName>
</protein>
<comment type="function">
    <text evidence="8">Ligates lysine onto the cytidine present at position 34 of the AUA codon-specific tRNA(Ile) that contains the anticodon CAU, in an ATP-dependent manner. Cytidine is converted to lysidine, thus changing the amino acid specificity of the tRNA from methionine to isoleucine.</text>
</comment>
<evidence type="ECO:0000256" key="1">
    <source>
        <dbReference type="ARBA" id="ARBA00004496"/>
    </source>
</evidence>
<evidence type="ECO:0000256" key="7">
    <source>
        <dbReference type="ARBA" id="ARBA00048539"/>
    </source>
</evidence>
<dbReference type="InterPro" id="IPR012796">
    <property type="entry name" value="Lysidine-tRNA-synth_C"/>
</dbReference>
<dbReference type="SMART" id="SM00977">
    <property type="entry name" value="TilS_C"/>
    <property type="match status" value="1"/>
</dbReference>
<dbReference type="GO" id="GO:0032267">
    <property type="term" value="F:tRNA(Ile)-lysidine synthase activity"/>
    <property type="evidence" value="ECO:0007669"/>
    <property type="project" value="UniProtKB-EC"/>
</dbReference>
<keyword evidence="3 8" id="KW-0436">Ligase</keyword>
<dbReference type="InterPro" id="IPR012795">
    <property type="entry name" value="tRNA_Ile_lys_synt_N"/>
</dbReference>
<evidence type="ECO:0000256" key="2">
    <source>
        <dbReference type="ARBA" id="ARBA00022490"/>
    </source>
</evidence>
<keyword evidence="5 8" id="KW-0547">Nucleotide-binding</keyword>
<dbReference type="Pfam" id="PF01171">
    <property type="entry name" value="ATP_bind_3"/>
    <property type="match status" value="1"/>
</dbReference>
<evidence type="ECO:0000256" key="3">
    <source>
        <dbReference type="ARBA" id="ARBA00022598"/>
    </source>
</evidence>
<dbReference type="OrthoDB" id="9807403at2"/>
<dbReference type="PANTHER" id="PTHR43033">
    <property type="entry name" value="TRNA(ILE)-LYSIDINE SYNTHASE-RELATED"/>
    <property type="match status" value="1"/>
</dbReference>
<dbReference type="InterPro" id="IPR011063">
    <property type="entry name" value="TilS/TtcA_N"/>
</dbReference>
<keyword evidence="11" id="KW-1185">Reference proteome</keyword>
<dbReference type="InterPro" id="IPR014729">
    <property type="entry name" value="Rossmann-like_a/b/a_fold"/>
</dbReference>
<dbReference type="CDD" id="cd01992">
    <property type="entry name" value="TilS_N"/>
    <property type="match status" value="1"/>
</dbReference>
<dbReference type="Pfam" id="PF11734">
    <property type="entry name" value="TilS_C"/>
    <property type="match status" value="1"/>
</dbReference>
<dbReference type="SUPFAM" id="SSF52402">
    <property type="entry name" value="Adenine nucleotide alpha hydrolases-like"/>
    <property type="match status" value="1"/>
</dbReference>
<comment type="domain">
    <text evidence="8">The N-terminal region contains the highly conserved SGGXDS motif, predicted to be a P-loop motif involved in ATP binding.</text>
</comment>
<keyword evidence="4 8" id="KW-0819">tRNA processing</keyword>
<dbReference type="PANTHER" id="PTHR43033:SF1">
    <property type="entry name" value="TRNA(ILE)-LYSIDINE SYNTHASE-RELATED"/>
    <property type="match status" value="1"/>
</dbReference>
<sequence>MLKALQNHIDKNLAFLKDARLLIALSGGLDSVVLTHLCHDLKLNITLAHCNFNLRGEESNEDEEFVLKLANDLNIEVFIESFDTETYAKNNKLSIQMAARQLRYNWFDELVESLGFDYLLTAHHADDNLETFLINLSRGTGLDGLTGIPENNSNVVRPMLPFSREEIEAYALKENLKWREDSSNTSTKYLRNKLRHEVIPILKGINPQMLQNFEKTQLYLEGSKEIIEDTIAKIQKKVVSVENNVIRFNIKKLKKLSNPKVYLYELLKDFNFTEWDDVVNLLSAQSGKQVSSNTHRLVKDRDYLLLTEVKDKHAAGCHSELVEESLIIEENIKQLQTPFGVLLFDEADALFSKQSNVIHVDKDKLKYPLIIRQWKKGDYFFPLGMKGRKKLSKYFKDEKLSLVDKERVWLLTSENKIVWVIGMRADRKFKVDSNTKKVLKIELKQSF</sequence>
<evidence type="ECO:0000259" key="9">
    <source>
        <dbReference type="SMART" id="SM00977"/>
    </source>
</evidence>